<proteinExistence type="predicted"/>
<feature type="domain" description="PKD" evidence="2">
    <location>
        <begin position="1579"/>
        <end position="1638"/>
    </location>
</feature>
<organism evidence="3 4">
    <name type="scientific">Neolewinella aurantiaca</name>
    <dbReference type="NCBI Taxonomy" id="2602767"/>
    <lineage>
        <taxon>Bacteria</taxon>
        <taxon>Pseudomonadati</taxon>
        <taxon>Bacteroidota</taxon>
        <taxon>Saprospiria</taxon>
        <taxon>Saprospirales</taxon>
        <taxon>Lewinellaceae</taxon>
        <taxon>Neolewinella</taxon>
    </lineage>
</organism>
<dbReference type="InterPro" id="IPR000601">
    <property type="entry name" value="PKD_dom"/>
</dbReference>
<comment type="caution">
    <text evidence="3">The sequence shown here is derived from an EMBL/GenBank/DDBJ whole genome shotgun (WGS) entry which is preliminary data.</text>
</comment>
<evidence type="ECO:0000256" key="1">
    <source>
        <dbReference type="SAM" id="MobiDB-lite"/>
    </source>
</evidence>
<sequence length="2273" mass="235740">MKKLYLLHATSREACVPHRLFSTLLIRSVLQPWLVASVLAVTLSFVGSNHQLIAGSSPVMSDPCAPRHYIDASVADPLILAEAAKSVSGTDFHLFSHGRSGELFLNGRWRGPEALAKWLTEGNHLVGVDQLNIYGCSFGEGQRGRAAVAHLTTALGILVAASDDITGRDGDWELEVGSGGDALAFPAYKHNLQGFYDCASILEIPSSDIFTEPARYSHTKIVDGTTYVVQLVQDPYNLPIINGSPSNSTGFSEVYIAIFDENCNQTLGTFLPGSSANEFPMDMTVDADGNILVVGVTNSNGPTPIPTTDATQASGENRLSAYLSKVTPTGNLVFQTLVTSDVGNVTPIFGNFDSQHIAVGDDGSVFISLIGQTGASGILTTDGSTPGAGEQFIIARRYDPNGGLVYSRIIDYSGRELVSGMVVTGTSMWIGGDTRSSDFMTTDGTTFAGGPDDVYLIKLNPDGTTALSTLIGGSGDDAPPFLITDGSAVYAVEETNSSDFVTTTGVTYDGADDSFYAIKYNSDGTLAYTTLINADQDVSFSGTSGLFVRDGALYFSGQVNGDPGALFPANACTPFVGSDPAAANTAVVKLDVNGNVAYASLLGGADAKIFVNAAGEAFILSETGDITNNFTTDGSVGRSGTDDIYLAKLDANGCICLGSYLNDLGSGDPGGRANNSDIYVDDETVYFTILDSDLSTDGTVSFPDQNNPALIKYSFCPPTPTLTPSPLTPDNQSVCINGLVEQILAAPHEIDASGEVPIFINGARRSQSDIPLVYQWQFAPGPTGPWSDVEGPLGLGQNYSPPVTGLDIYYRRLTSNFECCGGEVISISETASILVGTDEAPDVDAGGVFYTCPGTPVMIGGAPTASGGSGGGYVYDWNDGAFTIANPTVSPTESTIYTVRVTDGAGCIQADQATVVVYTADAGEDEGICNGESVTIGGPAVMGLTIVDEGNPVANEYSIAYTWTGNTATLSCTNCPNPVASPGDGTTETYTLTVTLYYPNGTSCSSTDMMNVTTTESTIPSGFAGPDIVACVGEEVVIGSAAEPGYTYSWAPGVFLSSTSGMLDQSMLTFSVPIPDDDDPTLFPDDIPNPITYTVAAEINGCVTYDQVSVYVIEARADEVIESDTMCGPRTLGEIDRTPDIDETYSWRVISSTGDNSMFLGPTDGPRVPVSGNNAGMTAYELTVSYTSPSGAMGVCRDTSYVPPCGCVVEAEVEDGGCADFDSGNVGILAYASSSADGPGPADFDYTWTPMAGLNRYDSSYVELTDNVARTYTVQAVSKTDPNFSCTVEVPVNQVNFSTPTFNATSPIIGCPDEPVNIGDPVALPGILYEWSPAQGLNDPNVSNPEATIVVSTEYTVTVTDAVTGCEFLDTVFVEVGQAAAAGGDIYVCDNGVVTLGTNEDRSAEGYSYSWTPILPAGDYRNGTNQNSAQPEVFITTNQTFTLTVTGPAPTSCMSTDMVNVIVEPTPGSITLSDIEFCPSSSNIVLGYTGGATSGTNEVPTGFGYQWSPGALLNDPTLRNPTVNSPLPSSDITFTLELRSASGGCSSEATQQLLLSSSIVPPETTNGVVCVDESISIGSAANTTGPGISYQWLPNDGNLSDPNSPNPSFSSSTTGRFTYTVTRNDNGCATTGEVTVNVVEVNAPPLQNEVICQGDPVVLGPAIPEAGVSYEWSPATGLDDPFIANPTFTGTMTTTFTLTVVNSQGCTDEAVATVVVNPPPTFMVSLPDTTPVCDPTTTTSIVLDASVEPAGDYAYRWTPTANLSSASVLNPTFFVPGPGQYEYVLEVIDNTTGCSIRDTTLILTDASFMTPMATINDPDDQCVNGTDMAFVGGPAVGTVAGDMGVFSVSPATAAFTDAGDGTAILDVSAAAPGTYQVSYTYFTESGCDDVATSTVEVFGLPTVTLNDPADQCIDGTDMTFMGTPAPGTVIGDMGVFSISPVTAAFTDAGDGTATLDVSDATPGTYQVSYTYTNENGCDDVAMSTVEVFAPPVVTLNDPDDQCIDGMDMIFTGSPTVGAAIGDMGVFSISPATVAFTDAGDGTATLDVSAAGAGAYQVSYTYTNENGCTSVAMSSVEVFALPVVTLNDPDDECTDGTDMTFTGNPAVGTGAGDMSVFAISPETTAFTDAGNGTATLDVSGTAPGTYQVTYTYTNENGCVGMATSSVEIFAPPVVIVAPPATICSTQPIDLTVGASISPNTLGGTWSSSGNGNFTSGTDFATATSYIPGSEDIAAGEVTLTLTSDDPAGPCGTSSESVTFQILNVDCGQFLWDGN</sequence>
<dbReference type="EMBL" id="VOXD01000023">
    <property type="protein sequence ID" value="TXF88425.1"/>
    <property type="molecule type" value="Genomic_DNA"/>
</dbReference>
<evidence type="ECO:0000259" key="2">
    <source>
        <dbReference type="PROSITE" id="PS50093"/>
    </source>
</evidence>
<dbReference type="SUPFAM" id="SSF49299">
    <property type="entry name" value="PKD domain"/>
    <property type="match status" value="1"/>
</dbReference>
<protein>
    <submittedName>
        <fullName evidence="3">DUF4347 domain-containing protein</fullName>
    </submittedName>
</protein>
<dbReference type="InterPro" id="IPR013783">
    <property type="entry name" value="Ig-like_fold"/>
</dbReference>
<dbReference type="InterPro" id="IPR035986">
    <property type="entry name" value="PKD_dom_sf"/>
</dbReference>
<evidence type="ECO:0000313" key="3">
    <source>
        <dbReference type="EMBL" id="TXF88425.1"/>
    </source>
</evidence>
<dbReference type="Pfam" id="PF14252">
    <property type="entry name" value="DUF4347"/>
    <property type="match status" value="1"/>
</dbReference>
<dbReference type="PANTHER" id="PTHR35580:SF1">
    <property type="entry name" value="PHYTASE-LIKE DOMAIN-CONTAINING PROTEIN"/>
    <property type="match status" value="1"/>
</dbReference>
<dbReference type="OrthoDB" id="898151at2"/>
<reference evidence="3 4" key="1">
    <citation type="submission" date="2019-08" db="EMBL/GenBank/DDBJ databases">
        <title>Lewinella sp. strain SSH13 Genome sequencing and assembly.</title>
        <authorList>
            <person name="Kim I."/>
        </authorList>
    </citation>
    <scope>NUCLEOTIDE SEQUENCE [LARGE SCALE GENOMIC DNA]</scope>
    <source>
        <strain evidence="3 4">SSH13</strain>
    </source>
</reference>
<dbReference type="InterPro" id="IPR052918">
    <property type="entry name" value="Motility_Chemotaxis_Reg"/>
</dbReference>
<keyword evidence="4" id="KW-1185">Reference proteome</keyword>
<accession>A0A5C7FDW4</accession>
<name>A0A5C7FDW4_9BACT</name>
<evidence type="ECO:0000313" key="4">
    <source>
        <dbReference type="Proteomes" id="UP000321907"/>
    </source>
</evidence>
<dbReference type="InterPro" id="IPR025592">
    <property type="entry name" value="DUF4347"/>
</dbReference>
<dbReference type="Proteomes" id="UP000321907">
    <property type="component" value="Unassembled WGS sequence"/>
</dbReference>
<gene>
    <name evidence="3" type="ORF">FUA23_14915</name>
</gene>
<dbReference type="Gene3D" id="2.60.40.10">
    <property type="entry name" value="Immunoglobulins"/>
    <property type="match status" value="1"/>
</dbReference>
<dbReference type="PROSITE" id="PS50093">
    <property type="entry name" value="PKD"/>
    <property type="match status" value="1"/>
</dbReference>
<feature type="compositionally biased region" description="Low complexity" evidence="1">
    <location>
        <begin position="1594"/>
        <end position="1612"/>
    </location>
</feature>
<dbReference type="PANTHER" id="PTHR35580">
    <property type="entry name" value="CELL SURFACE GLYCOPROTEIN (S-LAYER PROTEIN)-LIKE PROTEIN"/>
    <property type="match status" value="1"/>
</dbReference>
<feature type="region of interest" description="Disordered" evidence="1">
    <location>
        <begin position="1593"/>
        <end position="1616"/>
    </location>
</feature>